<dbReference type="EMBL" id="CP029425">
    <property type="protein sequence ID" value="AWL91243.1"/>
    <property type="molecule type" value="Genomic_DNA"/>
</dbReference>
<evidence type="ECO:0000313" key="1">
    <source>
        <dbReference type="EMBL" id="AWL91243.1"/>
    </source>
</evidence>
<proteinExistence type="predicted"/>
<sequence length="180" mass="20403">MIPTPYNFEPALTDAEYAKLGVLALRWSHIEHILGNCLKVILRLTDDEAVIVVFTLSADQRAEKIHQLSKLSELPAPAQKAFDELRPILKGIHYVRNNVVHSIAGEYEGDDFVFHLRSKKRSLTKAQVFSTEELTNYAAHLVIAFRYGLGFKDGAPPTEYACPTRPEMPEFLRSIIHFKP</sequence>
<reference evidence="1 2" key="1">
    <citation type="journal article" date="2014" name="Int. J. Syst. Evol. Microbiol.">
        <title>Bradyrhizobium ottawaense sp. nov., a symbiotic nitrogen fixing bacterium from root nodules of soybeans in Canada.</title>
        <authorList>
            <person name="Yu X."/>
            <person name="Cloutier S."/>
            <person name="Tambong J.T."/>
            <person name="Bromfield E.S."/>
        </authorList>
    </citation>
    <scope>NUCLEOTIDE SEQUENCE [LARGE SCALE GENOMIC DNA]</scope>
    <source>
        <strain evidence="1 2">OO99</strain>
    </source>
</reference>
<organism evidence="1 2">
    <name type="scientific">Bradyrhizobium ottawaense</name>
    <dbReference type="NCBI Taxonomy" id="931866"/>
    <lineage>
        <taxon>Bacteria</taxon>
        <taxon>Pseudomonadati</taxon>
        <taxon>Pseudomonadota</taxon>
        <taxon>Alphaproteobacteria</taxon>
        <taxon>Hyphomicrobiales</taxon>
        <taxon>Nitrobacteraceae</taxon>
        <taxon>Bradyrhizobium</taxon>
    </lineage>
</organism>
<gene>
    <name evidence="1" type="ORF">CIT37_02200</name>
</gene>
<accession>A0A2U8P0Q5</accession>
<dbReference type="RefSeq" id="WP_018647455.1">
    <property type="nucleotide sequence ID" value="NZ_CP029425.2"/>
</dbReference>
<protein>
    <submittedName>
        <fullName evidence="1">Uncharacterized protein</fullName>
    </submittedName>
</protein>
<reference evidence="1 2" key="2">
    <citation type="journal article" date="2017" name="Syst. Appl. Microbiol.">
        <title>Soybeans inoculated with root zone soils of Canadian native legumes harbour diverse and novel Bradyrhizobium spp. that possess agricultural potential.</title>
        <authorList>
            <person name="Bromfield E.S.P."/>
            <person name="Cloutier S."/>
            <person name="Tambong J.T."/>
            <person name="Tran Thi T.V."/>
        </authorList>
    </citation>
    <scope>NUCLEOTIDE SEQUENCE [LARGE SCALE GENOMIC DNA]</scope>
    <source>
        <strain evidence="1 2">OO99</strain>
    </source>
</reference>
<dbReference type="AlphaFoldDB" id="A0A2U8P0Q5"/>
<dbReference type="GeneID" id="92969508"/>
<name>A0A2U8P0Q5_9BRAD</name>
<dbReference type="KEGG" id="bot:CIT37_02200"/>
<dbReference type="Proteomes" id="UP000215703">
    <property type="component" value="Chromosome"/>
</dbReference>
<evidence type="ECO:0000313" key="2">
    <source>
        <dbReference type="Proteomes" id="UP000215703"/>
    </source>
</evidence>